<dbReference type="Pfam" id="PF01569">
    <property type="entry name" value="PAP2"/>
    <property type="match status" value="1"/>
</dbReference>
<feature type="transmembrane region" description="Helical" evidence="1">
    <location>
        <begin position="78"/>
        <end position="96"/>
    </location>
</feature>
<dbReference type="CDD" id="cd01610">
    <property type="entry name" value="PAP2_like"/>
    <property type="match status" value="1"/>
</dbReference>
<name>A0ABZ0UU04_9RICK</name>
<dbReference type="InterPro" id="IPR036938">
    <property type="entry name" value="PAP2/HPO_sf"/>
</dbReference>
<evidence type="ECO:0000259" key="2">
    <source>
        <dbReference type="SMART" id="SM00014"/>
    </source>
</evidence>
<keyword evidence="1" id="KW-0472">Membrane</keyword>
<evidence type="ECO:0000256" key="1">
    <source>
        <dbReference type="SAM" id="Phobius"/>
    </source>
</evidence>
<sequence length="218" mass="25214">MFEIFYNFYGWNQKLFVLINLSTNIGILPYFLQIITWSFFIGNFAVYYIVSAIYFYLKLQKISDITQRNLKFWLIYNELAKIGIIYVVFGLVYSLLKFSFNLPRPFCSSPPINFVTITDISTERCLSSFPSAHTGLALLIAYCIWSYLNVKQKLFAAGIVLMVGLSRITLAMHYPADILYSFLIIIFVIIIGNIIYRLLIQNLLKTIGNIINIKLFAN</sequence>
<feature type="transmembrane region" description="Helical" evidence="1">
    <location>
        <begin position="30"/>
        <end position="57"/>
    </location>
</feature>
<dbReference type="SUPFAM" id="SSF48317">
    <property type="entry name" value="Acid phosphatase/Vanadium-dependent haloperoxidase"/>
    <property type="match status" value="1"/>
</dbReference>
<keyword evidence="1" id="KW-0812">Transmembrane</keyword>
<keyword evidence="1" id="KW-1133">Transmembrane helix</keyword>
<feature type="transmembrane region" description="Helical" evidence="1">
    <location>
        <begin position="129"/>
        <end position="147"/>
    </location>
</feature>
<dbReference type="InterPro" id="IPR000326">
    <property type="entry name" value="PAP2/HPO"/>
</dbReference>
<dbReference type="Proteomes" id="UP001326613">
    <property type="component" value="Chromosome"/>
</dbReference>
<protein>
    <submittedName>
        <fullName evidence="3">Phosphatase PAP2 family protein</fullName>
    </submittedName>
</protein>
<feature type="domain" description="Phosphatidic acid phosphatase type 2/haloperoxidase" evidence="2">
    <location>
        <begin position="77"/>
        <end position="193"/>
    </location>
</feature>
<evidence type="ECO:0000313" key="4">
    <source>
        <dbReference type="Proteomes" id="UP001326613"/>
    </source>
</evidence>
<dbReference type="RefSeq" id="WP_323737872.1">
    <property type="nucleotide sequence ID" value="NZ_CP112932.1"/>
</dbReference>
<dbReference type="Gene3D" id="1.20.144.10">
    <property type="entry name" value="Phosphatidic acid phosphatase type 2/haloperoxidase"/>
    <property type="match status" value="1"/>
</dbReference>
<keyword evidence="4" id="KW-1185">Reference proteome</keyword>
<feature type="transmembrane region" description="Helical" evidence="1">
    <location>
        <begin position="154"/>
        <end position="172"/>
    </location>
</feature>
<dbReference type="EMBL" id="CP112932">
    <property type="protein sequence ID" value="WPY01066.1"/>
    <property type="molecule type" value="Genomic_DNA"/>
</dbReference>
<dbReference type="SMART" id="SM00014">
    <property type="entry name" value="acidPPc"/>
    <property type="match status" value="1"/>
</dbReference>
<accession>A0ABZ0UU04</accession>
<feature type="transmembrane region" description="Helical" evidence="1">
    <location>
        <begin position="178"/>
        <end position="199"/>
    </location>
</feature>
<gene>
    <name evidence="3" type="ORF">Trichorick_00961</name>
</gene>
<evidence type="ECO:0000313" key="3">
    <source>
        <dbReference type="EMBL" id="WPY01066.1"/>
    </source>
</evidence>
<reference evidence="3 4" key="1">
    <citation type="submission" date="2022-10" db="EMBL/GenBank/DDBJ databases">
        <title>Host association and intracellularity evolved multiple times independently in the Rickettsiales.</title>
        <authorList>
            <person name="Castelli M."/>
            <person name="Nardi T."/>
            <person name="Gammuto L."/>
            <person name="Bellinzona G."/>
            <person name="Sabaneyeva E."/>
            <person name="Potekhin A."/>
            <person name="Serra V."/>
            <person name="Petroni G."/>
            <person name="Sassera D."/>
        </authorList>
    </citation>
    <scope>NUCLEOTIDE SEQUENCE [LARGE SCALE GENOMIC DNA]</scope>
    <source>
        <strain evidence="3 4">Kr 154-4</strain>
    </source>
</reference>
<organism evidence="3 4">
    <name type="scientific">Candidatus Trichorickettsia mobilis</name>
    <dbReference type="NCBI Taxonomy" id="1346319"/>
    <lineage>
        <taxon>Bacteria</taxon>
        <taxon>Pseudomonadati</taxon>
        <taxon>Pseudomonadota</taxon>
        <taxon>Alphaproteobacteria</taxon>
        <taxon>Rickettsiales</taxon>
        <taxon>Rickettsiaceae</taxon>
        <taxon>Rickettsieae</taxon>
        <taxon>Candidatus Trichorickettsia</taxon>
    </lineage>
</organism>
<proteinExistence type="predicted"/>